<keyword evidence="2" id="KW-1185">Reference proteome</keyword>
<evidence type="ECO:0000313" key="1">
    <source>
        <dbReference type="EMBL" id="MBS7457510.1"/>
    </source>
</evidence>
<organism evidence="1 2">
    <name type="scientific">Coralloluteibacterium stylophorae</name>
    <dbReference type="NCBI Taxonomy" id="1776034"/>
    <lineage>
        <taxon>Bacteria</taxon>
        <taxon>Pseudomonadati</taxon>
        <taxon>Pseudomonadota</taxon>
        <taxon>Gammaproteobacteria</taxon>
        <taxon>Lysobacterales</taxon>
        <taxon>Lysobacteraceae</taxon>
        <taxon>Coralloluteibacterium</taxon>
    </lineage>
</organism>
<sequence length="83" mass="9066">MQPHQIDAEIARIESTAPALRREAVDEEAFEAALIVACDPIFARCGRRGRAYAAEAMHAMLERQGLRLLRRTPVLPLAGALAA</sequence>
<gene>
    <name evidence="1" type="ORF">KB893_010225</name>
</gene>
<comment type="caution">
    <text evidence="1">The sequence shown here is derived from an EMBL/GenBank/DDBJ whole genome shotgun (WGS) entry which is preliminary data.</text>
</comment>
<protein>
    <submittedName>
        <fullName evidence="1">Uncharacterized protein</fullName>
    </submittedName>
</protein>
<accession>A0AAP2CCM7</accession>
<reference evidence="1 2" key="1">
    <citation type="journal article" date="2021" name="Microbiol. Resour. Announc.">
        <title>Draft Genome Sequence of Coralloluteibacterium stylophorae LMG 29479T.</title>
        <authorList>
            <person name="Karlyshev A.V."/>
            <person name="Kudryashova E.B."/>
            <person name="Ariskina E.V."/>
            <person name="Conroy A.P."/>
            <person name="Abidueva E.Y."/>
        </authorList>
    </citation>
    <scope>NUCLEOTIDE SEQUENCE [LARGE SCALE GENOMIC DNA]</scope>
    <source>
        <strain evidence="1 2">LMG 29479</strain>
    </source>
</reference>
<evidence type="ECO:0000313" key="2">
    <source>
        <dbReference type="Proteomes" id="UP000675747"/>
    </source>
</evidence>
<dbReference type="AlphaFoldDB" id="A0AAP2CCM7"/>
<dbReference type="Proteomes" id="UP000675747">
    <property type="component" value="Unassembled WGS sequence"/>
</dbReference>
<name>A0AAP2CCM7_9GAMM</name>
<dbReference type="RefSeq" id="WP_213173660.1">
    <property type="nucleotide sequence ID" value="NZ_JAGQFT020000006.1"/>
</dbReference>
<proteinExistence type="predicted"/>
<dbReference type="EMBL" id="JAGQFT020000006">
    <property type="protein sequence ID" value="MBS7457510.1"/>
    <property type="molecule type" value="Genomic_DNA"/>
</dbReference>